<organism evidence="2 3">
    <name type="scientific">Fibrella aquatilis</name>
    <dbReference type="NCBI Taxonomy" id="2817059"/>
    <lineage>
        <taxon>Bacteria</taxon>
        <taxon>Pseudomonadati</taxon>
        <taxon>Bacteroidota</taxon>
        <taxon>Cytophagia</taxon>
        <taxon>Cytophagales</taxon>
        <taxon>Spirosomataceae</taxon>
        <taxon>Fibrella</taxon>
    </lineage>
</organism>
<dbReference type="RefSeq" id="WP_207336955.1">
    <property type="nucleotide sequence ID" value="NZ_JAFMYU010000016.1"/>
</dbReference>
<dbReference type="AlphaFoldDB" id="A0A939GAV8"/>
<protein>
    <submittedName>
        <fullName evidence="2">Efflux RND transporter permease subunit</fullName>
    </submittedName>
</protein>
<feature type="transmembrane region" description="Helical" evidence="1">
    <location>
        <begin position="520"/>
        <end position="539"/>
    </location>
</feature>
<dbReference type="EMBL" id="JAFMYU010000016">
    <property type="protein sequence ID" value="MBO0932988.1"/>
    <property type="molecule type" value="Genomic_DNA"/>
</dbReference>
<keyword evidence="1" id="KW-1133">Transmembrane helix</keyword>
<dbReference type="PANTHER" id="PTHR32063:SF24">
    <property type="entry name" value="CATION EFFLUX SYSTEM (ACRB_ACRD_ACRF FAMILY)"/>
    <property type="match status" value="1"/>
</dbReference>
<keyword evidence="1" id="KW-0472">Membrane</keyword>
<feature type="transmembrane region" description="Helical" evidence="1">
    <location>
        <begin position="383"/>
        <end position="406"/>
    </location>
</feature>
<dbReference type="SUPFAM" id="SSF82693">
    <property type="entry name" value="Multidrug efflux transporter AcrB pore domain, PN1, PN2, PC1 and PC2 subdomains"/>
    <property type="match status" value="3"/>
</dbReference>
<dbReference type="InterPro" id="IPR001036">
    <property type="entry name" value="Acrflvin-R"/>
</dbReference>
<feature type="transmembrane region" description="Helical" evidence="1">
    <location>
        <begin position="357"/>
        <end position="377"/>
    </location>
</feature>
<gene>
    <name evidence="2" type="ORF">J2I48_18410</name>
</gene>
<dbReference type="Gene3D" id="3.30.70.1440">
    <property type="entry name" value="Multidrug efflux transporter AcrB pore domain"/>
    <property type="match status" value="1"/>
</dbReference>
<feature type="transmembrane region" description="Helical" evidence="1">
    <location>
        <begin position="853"/>
        <end position="875"/>
    </location>
</feature>
<dbReference type="InterPro" id="IPR027463">
    <property type="entry name" value="AcrB_DN_DC_subdom"/>
</dbReference>
<feature type="transmembrane region" description="Helical" evidence="1">
    <location>
        <begin position="979"/>
        <end position="1000"/>
    </location>
</feature>
<dbReference type="SUPFAM" id="SSF82714">
    <property type="entry name" value="Multidrug efflux transporter AcrB TolC docking domain, DN and DC subdomains"/>
    <property type="match status" value="2"/>
</dbReference>
<evidence type="ECO:0000256" key="1">
    <source>
        <dbReference type="SAM" id="Phobius"/>
    </source>
</evidence>
<dbReference type="Gene3D" id="3.30.70.1320">
    <property type="entry name" value="Multidrug efflux transporter AcrB pore domain like"/>
    <property type="match status" value="1"/>
</dbReference>
<keyword evidence="3" id="KW-1185">Reference proteome</keyword>
<dbReference type="Gene3D" id="3.30.70.1430">
    <property type="entry name" value="Multidrug efflux transporter AcrB pore domain"/>
    <property type="match status" value="2"/>
</dbReference>
<name>A0A939GAV8_9BACT</name>
<evidence type="ECO:0000313" key="2">
    <source>
        <dbReference type="EMBL" id="MBO0932988.1"/>
    </source>
</evidence>
<proteinExistence type="predicted"/>
<feature type="transmembrane region" description="Helical" evidence="1">
    <location>
        <begin position="427"/>
        <end position="447"/>
    </location>
</feature>
<dbReference type="PRINTS" id="PR00702">
    <property type="entry name" value="ACRIFLAVINRP"/>
</dbReference>
<reference evidence="2 3" key="1">
    <citation type="submission" date="2021-03" db="EMBL/GenBank/DDBJ databases">
        <title>Fibrella sp. HMF5036 genome sequencing and assembly.</title>
        <authorList>
            <person name="Kang H."/>
            <person name="Kim H."/>
            <person name="Bae S."/>
            <person name="Joh K."/>
        </authorList>
    </citation>
    <scope>NUCLEOTIDE SEQUENCE [LARGE SCALE GENOMIC DNA]</scope>
    <source>
        <strain evidence="2 3">HMF5036</strain>
    </source>
</reference>
<feature type="transmembrane region" description="Helical" evidence="1">
    <location>
        <begin position="882"/>
        <end position="902"/>
    </location>
</feature>
<feature type="transmembrane region" description="Helical" evidence="1">
    <location>
        <begin position="12"/>
        <end position="30"/>
    </location>
</feature>
<dbReference type="GO" id="GO:0005886">
    <property type="term" value="C:plasma membrane"/>
    <property type="evidence" value="ECO:0007669"/>
    <property type="project" value="TreeGrafter"/>
</dbReference>
<keyword evidence="1" id="KW-0812">Transmembrane</keyword>
<dbReference type="Pfam" id="PF00873">
    <property type="entry name" value="ACR_tran"/>
    <property type="match status" value="1"/>
</dbReference>
<feature type="transmembrane region" description="Helical" evidence="1">
    <location>
        <begin position="954"/>
        <end position="973"/>
    </location>
</feature>
<feature type="transmembrane region" description="Helical" evidence="1">
    <location>
        <begin position="908"/>
        <end position="929"/>
    </location>
</feature>
<feature type="transmembrane region" description="Helical" evidence="1">
    <location>
        <begin position="459"/>
        <end position="486"/>
    </location>
</feature>
<accession>A0A939GAV8</accession>
<dbReference type="PANTHER" id="PTHR32063">
    <property type="match status" value="1"/>
</dbReference>
<comment type="caution">
    <text evidence="2">The sequence shown here is derived from an EMBL/GenBank/DDBJ whole genome shotgun (WGS) entry which is preliminary data.</text>
</comment>
<dbReference type="Gene3D" id="1.20.1640.10">
    <property type="entry name" value="Multidrug efflux transporter AcrB transmembrane domain"/>
    <property type="match status" value="2"/>
</dbReference>
<feature type="transmembrane region" description="Helical" evidence="1">
    <location>
        <begin position="332"/>
        <end position="350"/>
    </location>
</feature>
<dbReference type="Gene3D" id="3.30.2090.10">
    <property type="entry name" value="Multidrug efflux transporter AcrB TolC docking domain, DN and DC subdomains"/>
    <property type="match status" value="2"/>
</dbReference>
<dbReference type="GO" id="GO:0042910">
    <property type="term" value="F:xenobiotic transmembrane transporter activity"/>
    <property type="evidence" value="ECO:0007669"/>
    <property type="project" value="TreeGrafter"/>
</dbReference>
<dbReference type="SUPFAM" id="SSF82866">
    <property type="entry name" value="Multidrug efflux transporter AcrB transmembrane domain"/>
    <property type="match status" value="2"/>
</dbReference>
<sequence>MNIIKFSVKNYQFTLIVFLAVLSIGLYALFTMPRGEDPEFESPQYLVTVIYPGATPEDIEELIINPLEQRINGLSALKRTASASVEGAGVCQVEFSYSEDPDAKYQEVMREVNALATVWPSDIMDVRVQKIRPHDVNIYQFALVSNSLSYAKLQAHAEALRNQLRKVGSLADVSIWGLPTRQVSVRLNTGKMAQERVSVNQVLGALQAENINLPGGSVDLLTKRFSVKTTGGYKHPDEIKNTIVYSDGRRVVHLKDIADVRIDYAPRTHQTALNGHRCVFVTACQKPGQNITAVGHQVTPLFAAFKAKLPPTVDAVNVFDQARSVDKRLGRFATDFGLAILLVLITLIPLGFRASLVVMVSIPLSLAIGLAILYAAGFTINQLSIVGMIVALGILVDDSIVVVENIQRQLRGGQSRQQAAIDATRQIAPAVVGCTVLLCLAFLPIANLPEAAGAFIRNLPVAVMATVGASMLVSLTIVPFLASVVLAKTHHAEGNMVLRALNRLIHATYGRSVDWCLTHAKLTLVMAMLVFGSVLWVAIDALPMSLFPSSEKPMFLVNVKTPTGSNLAVTERIVKQVEQVVLRHPDIQNVATNIGRDNPRVYYNLLQGAEAANTGQLLVMLNDMDTKHKKAMIDQLRAQLGQVANARVEVKDFEQGPPLSAPINYNLFGDNLDTLRRAAQLVEQTLKRNPATIYVENPLNFQPTDLKVSVNKEKAGLLNISIADINRAIRLGVAGLTIGSFKGEDSQHPYPINVSAGTNAPTDFDFFDQLYVNNALGTAIPLRQVADLHLSPSQTQIYHNNRDRFATVSSFVRSGYTASVVNRELVQALKSLRLPEGVTLKVAGEAESVDSSFGGIGVIVLVTLFGMIAVLVLEFGSLKSTLIVLSVVPLGMVGAIAALMLAHETLSFTAVVGFLALIGIEVKNSLLLVDHTNRLREAGWELTAAIRRAGEVRFVPILLTSLTAIGGLLPLIIEYSDLYSPLALVLVGGIISSTLLARLVTPVLYQLMPPAIALPAQNAPADPAASFIHEDEEWAVPA</sequence>
<dbReference type="Proteomes" id="UP000664795">
    <property type="component" value="Unassembled WGS sequence"/>
</dbReference>
<evidence type="ECO:0000313" key="3">
    <source>
        <dbReference type="Proteomes" id="UP000664795"/>
    </source>
</evidence>